<dbReference type="RefSeq" id="WP_008823552.1">
    <property type="nucleotide sequence ID" value="NZ_CAUPFN010000004.1"/>
</dbReference>
<evidence type="ECO:0000313" key="2">
    <source>
        <dbReference type="EMBL" id="MBF1415556.1"/>
    </source>
</evidence>
<keyword evidence="1" id="KW-1133">Transmembrane helix</keyword>
<evidence type="ECO:0000313" key="3">
    <source>
        <dbReference type="Proteomes" id="UP000757461"/>
    </source>
</evidence>
<protein>
    <recommendedName>
        <fullName evidence="4">DUF2946 domain-containing protein</fullName>
    </recommendedName>
</protein>
<feature type="transmembrane region" description="Helical" evidence="1">
    <location>
        <begin position="74"/>
        <end position="96"/>
    </location>
</feature>
<keyword evidence="1" id="KW-0472">Membrane</keyword>
<dbReference type="Proteomes" id="UP000757461">
    <property type="component" value="Unassembled WGS sequence"/>
</dbReference>
<accession>A0A930HZ04</accession>
<proteinExistence type="predicted"/>
<evidence type="ECO:0000256" key="1">
    <source>
        <dbReference type="SAM" id="Phobius"/>
    </source>
</evidence>
<name>A0A930HZ04_9BACT</name>
<dbReference type="AlphaFoldDB" id="A0A930HZ04"/>
<dbReference type="EMBL" id="JABZSQ010000164">
    <property type="protein sequence ID" value="MBF1415556.1"/>
    <property type="molecule type" value="Genomic_DNA"/>
</dbReference>
<reference evidence="2" key="1">
    <citation type="submission" date="2020-04" db="EMBL/GenBank/DDBJ databases">
        <title>Deep metagenomics examines the oral microbiome during advanced dental caries in children, revealing novel taxa and co-occurrences with host molecules.</title>
        <authorList>
            <person name="Baker J.L."/>
            <person name="Morton J.T."/>
            <person name="Dinis M."/>
            <person name="Alvarez R."/>
            <person name="Tran N.C."/>
            <person name="Knight R."/>
            <person name="Edlund A."/>
        </authorList>
    </citation>
    <scope>NUCLEOTIDE SEQUENCE</scope>
    <source>
        <strain evidence="2">JCVI_25_bin.9</strain>
    </source>
</reference>
<evidence type="ECO:0008006" key="4">
    <source>
        <dbReference type="Google" id="ProtNLM"/>
    </source>
</evidence>
<organism evidence="2 3">
    <name type="scientific">Prevotella histicola</name>
    <dbReference type="NCBI Taxonomy" id="470565"/>
    <lineage>
        <taxon>Bacteria</taxon>
        <taxon>Pseudomonadati</taxon>
        <taxon>Bacteroidota</taxon>
        <taxon>Bacteroidia</taxon>
        <taxon>Bacteroidales</taxon>
        <taxon>Prevotellaceae</taxon>
        <taxon>Prevotella</taxon>
    </lineage>
</organism>
<sequence length="112" mass="12717">MTKHRYNLKRIFIAWLLLALFMLPMVVKSVHICQVNTELSTCDQGYGHHGQNHNADTCQICHFAFFNFLQAANIQLNAVAITVLGFLFLVSVTSYVRPEVEVISLRAPPTRL</sequence>
<keyword evidence="1" id="KW-0812">Transmembrane</keyword>
<gene>
    <name evidence="2" type="ORF">HXN33_08255</name>
</gene>
<comment type="caution">
    <text evidence="2">The sequence shown here is derived from an EMBL/GenBank/DDBJ whole genome shotgun (WGS) entry which is preliminary data.</text>
</comment>
<dbReference type="GeneID" id="66731667"/>